<dbReference type="EMBL" id="GBRH01268105">
    <property type="protein sequence ID" value="JAD29790.1"/>
    <property type="molecule type" value="Transcribed_RNA"/>
</dbReference>
<reference evidence="1" key="2">
    <citation type="journal article" date="2015" name="Data Brief">
        <title>Shoot transcriptome of the giant reed, Arundo donax.</title>
        <authorList>
            <person name="Barrero R.A."/>
            <person name="Guerrero F.D."/>
            <person name="Moolhuijzen P."/>
            <person name="Goolsby J.A."/>
            <person name="Tidwell J."/>
            <person name="Bellgard S.E."/>
            <person name="Bellgard M.I."/>
        </authorList>
    </citation>
    <scope>NUCLEOTIDE SEQUENCE</scope>
    <source>
        <tissue evidence="1">Shoot tissue taken approximately 20 cm above the soil surface</tissue>
    </source>
</reference>
<organism evidence="1">
    <name type="scientific">Arundo donax</name>
    <name type="common">Giant reed</name>
    <name type="synonym">Donax arundinaceus</name>
    <dbReference type="NCBI Taxonomy" id="35708"/>
    <lineage>
        <taxon>Eukaryota</taxon>
        <taxon>Viridiplantae</taxon>
        <taxon>Streptophyta</taxon>
        <taxon>Embryophyta</taxon>
        <taxon>Tracheophyta</taxon>
        <taxon>Spermatophyta</taxon>
        <taxon>Magnoliopsida</taxon>
        <taxon>Liliopsida</taxon>
        <taxon>Poales</taxon>
        <taxon>Poaceae</taxon>
        <taxon>PACMAD clade</taxon>
        <taxon>Arundinoideae</taxon>
        <taxon>Arundineae</taxon>
        <taxon>Arundo</taxon>
    </lineage>
</organism>
<evidence type="ECO:0000313" key="1">
    <source>
        <dbReference type="EMBL" id="JAD29790.1"/>
    </source>
</evidence>
<name>A0A0A8YZ78_ARUDO</name>
<sequence>MWARASPAWFSGLSKANLLSSRNPPSVQLSSRKPWQ</sequence>
<reference evidence="1" key="1">
    <citation type="submission" date="2014-09" db="EMBL/GenBank/DDBJ databases">
        <authorList>
            <person name="Magalhaes I.L.F."/>
            <person name="Oliveira U."/>
            <person name="Santos F.R."/>
            <person name="Vidigal T.H.D.A."/>
            <person name="Brescovit A.D."/>
            <person name="Santos A.J."/>
        </authorList>
    </citation>
    <scope>NUCLEOTIDE SEQUENCE</scope>
    <source>
        <tissue evidence="1">Shoot tissue taken approximately 20 cm above the soil surface</tissue>
    </source>
</reference>
<protein>
    <submittedName>
        <fullName evidence="1">Uncharacterized protein</fullName>
    </submittedName>
</protein>
<proteinExistence type="predicted"/>
<accession>A0A0A8YZ78</accession>
<dbReference type="AlphaFoldDB" id="A0A0A8YZ78"/>